<evidence type="ECO:0000313" key="8">
    <source>
        <dbReference type="EMBL" id="ODQ70380.1"/>
    </source>
</evidence>
<organism evidence="8 9">
    <name type="scientific">Lipomyces starkeyi NRRL Y-11557</name>
    <dbReference type="NCBI Taxonomy" id="675824"/>
    <lineage>
        <taxon>Eukaryota</taxon>
        <taxon>Fungi</taxon>
        <taxon>Dikarya</taxon>
        <taxon>Ascomycota</taxon>
        <taxon>Saccharomycotina</taxon>
        <taxon>Lipomycetes</taxon>
        <taxon>Lipomycetales</taxon>
        <taxon>Lipomycetaceae</taxon>
        <taxon>Lipomyces</taxon>
    </lineage>
</organism>
<evidence type="ECO:0000256" key="3">
    <source>
        <dbReference type="ARBA" id="ARBA00023128"/>
    </source>
</evidence>
<keyword evidence="9" id="KW-1185">Reference proteome</keyword>
<dbReference type="Proteomes" id="UP000094385">
    <property type="component" value="Unassembled WGS sequence"/>
</dbReference>
<accession>A0A1E3PYG3</accession>
<proteinExistence type="inferred from homology"/>
<keyword evidence="3" id="KW-0496">Mitochondrion</keyword>
<comment type="similarity">
    <text evidence="5">Belongs to the COX23 family.</text>
</comment>
<reference evidence="8 9" key="1">
    <citation type="journal article" date="2016" name="Proc. Natl. Acad. Sci. U.S.A.">
        <title>Comparative genomics of biotechnologically important yeasts.</title>
        <authorList>
            <person name="Riley R."/>
            <person name="Haridas S."/>
            <person name="Wolfe K.H."/>
            <person name="Lopes M.R."/>
            <person name="Hittinger C.T."/>
            <person name="Goeker M."/>
            <person name="Salamov A.A."/>
            <person name="Wisecaver J.H."/>
            <person name="Long T.M."/>
            <person name="Calvey C.H."/>
            <person name="Aerts A.L."/>
            <person name="Barry K.W."/>
            <person name="Choi C."/>
            <person name="Clum A."/>
            <person name="Coughlan A.Y."/>
            <person name="Deshpande S."/>
            <person name="Douglass A.P."/>
            <person name="Hanson S.J."/>
            <person name="Klenk H.-P."/>
            <person name="LaButti K.M."/>
            <person name="Lapidus A."/>
            <person name="Lindquist E.A."/>
            <person name="Lipzen A.M."/>
            <person name="Meier-Kolthoff J.P."/>
            <person name="Ohm R.A."/>
            <person name="Otillar R.P."/>
            <person name="Pangilinan J.L."/>
            <person name="Peng Y."/>
            <person name="Rokas A."/>
            <person name="Rosa C.A."/>
            <person name="Scheuner C."/>
            <person name="Sibirny A.A."/>
            <person name="Slot J.C."/>
            <person name="Stielow J.B."/>
            <person name="Sun H."/>
            <person name="Kurtzman C.P."/>
            <person name="Blackwell M."/>
            <person name="Grigoriev I.V."/>
            <person name="Jeffries T.W."/>
        </authorList>
    </citation>
    <scope>NUCLEOTIDE SEQUENCE [LARGE SCALE GENOMIC DNA]</scope>
    <source>
        <strain evidence="8 9">NRRL Y-11557</strain>
    </source>
</reference>
<evidence type="ECO:0000256" key="7">
    <source>
        <dbReference type="SAM" id="MobiDB-lite"/>
    </source>
</evidence>
<dbReference type="GO" id="GO:0033108">
    <property type="term" value="P:mitochondrial respiratory chain complex assembly"/>
    <property type="evidence" value="ECO:0007669"/>
    <property type="project" value="TreeGrafter"/>
</dbReference>
<dbReference type="InterPro" id="IPR051040">
    <property type="entry name" value="COX23"/>
</dbReference>
<dbReference type="EMBL" id="KV454300">
    <property type="protein sequence ID" value="ODQ70380.1"/>
    <property type="molecule type" value="Genomic_DNA"/>
</dbReference>
<evidence type="ECO:0000256" key="6">
    <source>
        <dbReference type="ARBA" id="ARBA00041104"/>
    </source>
</evidence>
<dbReference type="PROSITE" id="PS51808">
    <property type="entry name" value="CHCH"/>
    <property type="match status" value="1"/>
</dbReference>
<feature type="region of interest" description="Disordered" evidence="7">
    <location>
        <begin position="1"/>
        <end position="53"/>
    </location>
</feature>
<dbReference type="PANTHER" id="PTHR46811:SF1">
    <property type="entry name" value="COILED-COIL-HELIX-COILED-COIL-HELIX DOMAIN-CONTAINING PROTEIN 7"/>
    <property type="match status" value="1"/>
</dbReference>
<dbReference type="InterPro" id="IPR009069">
    <property type="entry name" value="Cys_alpha_HP_mot_SF"/>
</dbReference>
<dbReference type="GO" id="GO:0005758">
    <property type="term" value="C:mitochondrial intermembrane space"/>
    <property type="evidence" value="ECO:0007669"/>
    <property type="project" value="UniProtKB-SubCell"/>
</dbReference>
<comment type="subcellular location">
    <subcellularLocation>
        <location evidence="2">Mitochondrion intermembrane space</location>
    </subcellularLocation>
</comment>
<evidence type="ECO:0000256" key="4">
    <source>
        <dbReference type="ARBA" id="ARBA00023157"/>
    </source>
</evidence>
<dbReference type="STRING" id="675824.A0A1E3PYG3"/>
<evidence type="ECO:0000256" key="2">
    <source>
        <dbReference type="ARBA" id="ARBA00004569"/>
    </source>
</evidence>
<comment type="function">
    <text evidence="1">Required for the assembly of cytochrome c oxidase.</text>
</comment>
<gene>
    <name evidence="8" type="ORF">LIPSTDRAFT_106947</name>
</gene>
<dbReference type="AlphaFoldDB" id="A0A1E3PYG3"/>
<dbReference type="PANTHER" id="PTHR46811">
    <property type="entry name" value="COILED-COIL-HELIX-COILED-COIL-HELIX DOMAIN-CONTAINING PROTEIN 7"/>
    <property type="match status" value="1"/>
</dbReference>
<evidence type="ECO:0000256" key="1">
    <source>
        <dbReference type="ARBA" id="ARBA00003875"/>
    </source>
</evidence>
<protein>
    <recommendedName>
        <fullName evidence="6">Cytochrome c oxidase-assembly factor COX23, mitochondrial</fullName>
    </recommendedName>
</protein>
<evidence type="ECO:0000256" key="5">
    <source>
        <dbReference type="ARBA" id="ARBA00038264"/>
    </source>
</evidence>
<dbReference type="SUPFAM" id="SSF47072">
    <property type="entry name" value="Cysteine alpha-hairpin motif"/>
    <property type="match status" value="1"/>
</dbReference>
<dbReference type="OrthoDB" id="9971592at2759"/>
<keyword evidence="4" id="KW-1015">Disulfide bond</keyword>
<sequence length="121" mass="14372">MPSENSTVVPPGSSIKVPRRQKPEYEQEDSPEEILRRFDTRPNQMFPDDPNDERHHIAMATKGQSKFYDPCKLTSQMSLRCLERSRFNTKKAREECKEYFDAYKECKAEWLESLRRKRNGI</sequence>
<name>A0A1E3PYG3_LIPST</name>
<evidence type="ECO:0000313" key="9">
    <source>
        <dbReference type="Proteomes" id="UP000094385"/>
    </source>
</evidence>